<organism evidence="1 2">
    <name type="scientific">Gordonia phage Troje</name>
    <dbReference type="NCBI Taxonomy" id="2079282"/>
    <lineage>
        <taxon>Viruses</taxon>
        <taxon>Duplodnaviria</taxon>
        <taxon>Heunggongvirae</taxon>
        <taxon>Uroviricota</taxon>
        <taxon>Caudoviricetes</taxon>
        <taxon>Emalynvirus</taxon>
        <taxon>Emalynvirus troje</taxon>
    </lineage>
</organism>
<dbReference type="Proteomes" id="UP000241411">
    <property type="component" value="Segment"/>
</dbReference>
<protein>
    <submittedName>
        <fullName evidence="1">Uncharacterized protein</fullName>
    </submittedName>
</protein>
<dbReference type="OrthoDB" id="26876at10239"/>
<evidence type="ECO:0000313" key="1">
    <source>
        <dbReference type="EMBL" id="AUV60770.1"/>
    </source>
</evidence>
<dbReference type="EMBL" id="MG770215">
    <property type="protein sequence ID" value="AUV60770.1"/>
    <property type="molecule type" value="Genomic_DNA"/>
</dbReference>
<gene>
    <name evidence="1" type="ORF">SEA_TROJE_65</name>
</gene>
<accession>A0A2K9VET8</accession>
<keyword evidence="2" id="KW-1185">Reference proteome</keyword>
<reference evidence="1 2" key="1">
    <citation type="submission" date="2018-01" db="EMBL/GenBank/DDBJ databases">
        <authorList>
            <person name="Farren J.M."/>
            <person name="Htoo L.P."/>
            <person name="Johnson E.S."/>
            <person name="Williams B.R."/>
            <person name="Bonilla J.A."/>
            <person name="Klyczek K."/>
            <person name="Garlena R.A."/>
            <person name="Russell D.A."/>
            <person name="Pope W.H."/>
            <person name="Jacobs-Sera D."/>
            <person name="Hendrix R.W."/>
            <person name="Hatfull G.F."/>
        </authorList>
    </citation>
    <scope>NUCLEOTIDE SEQUENCE [LARGE SCALE GENOMIC DNA]</scope>
</reference>
<sequence>MPVNEKPKKPVLSKKQRQRVAGLNVAREVLASKSFVSSGAVDTQPLIDVARYVVEGRDPLEDYRGGDDD</sequence>
<proteinExistence type="predicted"/>
<name>A0A2K9VET8_9CAUD</name>
<evidence type="ECO:0000313" key="2">
    <source>
        <dbReference type="Proteomes" id="UP000241411"/>
    </source>
</evidence>